<feature type="chain" id="PRO_5017962880" description="CHAD domain-containing protein" evidence="1">
    <location>
        <begin position="24"/>
        <end position="269"/>
    </location>
</feature>
<proteinExistence type="predicted"/>
<keyword evidence="1" id="KW-0732">Signal</keyword>
<dbReference type="Proteomes" id="UP000290189">
    <property type="component" value="Unassembled WGS sequence"/>
</dbReference>
<organism evidence="2 3">
    <name type="scientific">Plasmodiophora brassicae</name>
    <name type="common">Clubroot disease agent</name>
    <dbReference type="NCBI Taxonomy" id="37360"/>
    <lineage>
        <taxon>Eukaryota</taxon>
        <taxon>Sar</taxon>
        <taxon>Rhizaria</taxon>
        <taxon>Endomyxa</taxon>
        <taxon>Phytomyxea</taxon>
        <taxon>Plasmodiophorida</taxon>
        <taxon>Plasmodiophoridae</taxon>
        <taxon>Plasmodiophora</taxon>
    </lineage>
</organism>
<reference evidence="2 3" key="1">
    <citation type="submission" date="2018-03" db="EMBL/GenBank/DDBJ databases">
        <authorList>
            <person name="Fogelqvist J."/>
        </authorList>
    </citation>
    <scope>NUCLEOTIDE SEQUENCE [LARGE SCALE GENOMIC DNA]</scope>
</reference>
<feature type="signal peptide" evidence="1">
    <location>
        <begin position="1"/>
        <end position="23"/>
    </location>
</feature>
<protein>
    <recommendedName>
        <fullName evidence="4">CHAD domain-containing protein</fullName>
    </recommendedName>
</protein>
<dbReference type="EMBL" id="OVEO01000008">
    <property type="protein sequence ID" value="SPQ97571.1"/>
    <property type="molecule type" value="Genomic_DNA"/>
</dbReference>
<keyword evidence="2" id="KW-0496">Mitochondrion</keyword>
<evidence type="ECO:0000313" key="3">
    <source>
        <dbReference type="Proteomes" id="UP000290189"/>
    </source>
</evidence>
<name>A0A3P3YBM0_PLABS</name>
<sequence>MAVAIPLIILALVLWQSRSPSASQRPALARVWQNFRQDDTEARKEIIERRVAVLDDLLAQNAVDEGAAARSVPVDTARQERCWHRDKVIKVAMRLNRLSRTDTLARKRRIERLRDGLTASSTSPVKLNLIRQCLRHIGWTLTRSVHGAHLDEVRVEMEAWQLLIEAQRRVIDGFGRTGWAGLNADGDPGDHRTGGAPKVIDRLLQVPRAIHQFRRDRAARQAHSDLNRDVAQEAEAERPTLEAIVDALDAIVSVNRLILDLETARPLLQ</sequence>
<geneLocation type="mitochondrion" evidence="2"/>
<evidence type="ECO:0000256" key="1">
    <source>
        <dbReference type="SAM" id="SignalP"/>
    </source>
</evidence>
<evidence type="ECO:0008006" key="4">
    <source>
        <dbReference type="Google" id="ProtNLM"/>
    </source>
</evidence>
<evidence type="ECO:0000313" key="2">
    <source>
        <dbReference type="EMBL" id="SPQ97571.1"/>
    </source>
</evidence>
<dbReference type="AlphaFoldDB" id="A0A3P3YBM0"/>
<accession>A0A3P3YBM0</accession>
<gene>
    <name evidence="2" type="ORF">PLBR_LOCUS4786</name>
</gene>